<feature type="compositionally biased region" description="Gly residues" evidence="13">
    <location>
        <begin position="1769"/>
        <end position="1785"/>
    </location>
</feature>
<evidence type="ECO:0000256" key="7">
    <source>
        <dbReference type="ARBA" id="ARBA00022840"/>
    </source>
</evidence>
<dbReference type="GO" id="GO:0005634">
    <property type="term" value="C:nucleus"/>
    <property type="evidence" value="ECO:0007669"/>
    <property type="project" value="UniProtKB-SubCell"/>
</dbReference>
<dbReference type="EC" id="5.6.2.4" evidence="12"/>
<feature type="transmembrane region" description="Helical" evidence="14">
    <location>
        <begin position="156"/>
        <end position="176"/>
    </location>
</feature>
<dbReference type="Gene3D" id="1.10.10.10">
    <property type="entry name" value="Winged helix-like DNA-binding domain superfamily/Winged helix DNA-binding domain"/>
    <property type="match status" value="1"/>
</dbReference>
<name>A0A1J7J5V0_9PEZI</name>
<keyword evidence="7" id="KW-0067">ATP-binding</keyword>
<dbReference type="CDD" id="cd18794">
    <property type="entry name" value="SF2_C_RecQ"/>
    <property type="match status" value="1"/>
</dbReference>
<feature type="region of interest" description="Disordered" evidence="13">
    <location>
        <begin position="712"/>
        <end position="762"/>
    </location>
</feature>
<reference evidence="18 19" key="1">
    <citation type="submission" date="2016-10" db="EMBL/GenBank/DDBJ databases">
        <title>Draft genome sequence of Coniochaeta ligniaria NRRL30616, a lignocellulolytic fungus for bioabatement of inhibitors in plant biomass hydrolysates.</title>
        <authorList>
            <consortium name="DOE Joint Genome Institute"/>
            <person name="Jimenez D.J."/>
            <person name="Hector R.E."/>
            <person name="Riley R."/>
            <person name="Sun H."/>
            <person name="Grigoriev I.V."/>
            <person name="Van Elsas J.D."/>
            <person name="Nichols N.N."/>
        </authorList>
    </citation>
    <scope>NUCLEOTIDE SEQUENCE [LARGE SCALE GENOMIC DNA]</scope>
    <source>
        <strain evidence="18 19">NRRL 30616</strain>
    </source>
</reference>
<keyword evidence="14" id="KW-0472">Membrane</keyword>
<dbReference type="PROSITE" id="PS50967">
    <property type="entry name" value="HRDC"/>
    <property type="match status" value="1"/>
</dbReference>
<evidence type="ECO:0000256" key="3">
    <source>
        <dbReference type="ARBA" id="ARBA00005446"/>
    </source>
</evidence>
<protein>
    <recommendedName>
        <fullName evidence="12">DNA 3'-5' helicase</fullName>
        <ecNumber evidence="12">5.6.2.4</ecNumber>
    </recommendedName>
</protein>
<feature type="region of interest" description="Disordered" evidence="13">
    <location>
        <begin position="1418"/>
        <end position="1489"/>
    </location>
</feature>
<dbReference type="Pfam" id="PF06912">
    <property type="entry name" value="DUF1275"/>
    <property type="match status" value="1"/>
</dbReference>
<feature type="compositionally biased region" description="Polar residues" evidence="13">
    <location>
        <begin position="712"/>
        <end position="724"/>
    </location>
</feature>
<organism evidence="18 19">
    <name type="scientific">Coniochaeta ligniaria NRRL 30616</name>
    <dbReference type="NCBI Taxonomy" id="1408157"/>
    <lineage>
        <taxon>Eukaryota</taxon>
        <taxon>Fungi</taxon>
        <taxon>Dikarya</taxon>
        <taxon>Ascomycota</taxon>
        <taxon>Pezizomycotina</taxon>
        <taxon>Sordariomycetes</taxon>
        <taxon>Sordariomycetidae</taxon>
        <taxon>Coniochaetales</taxon>
        <taxon>Coniochaetaceae</taxon>
        <taxon>Coniochaeta</taxon>
    </lineage>
</organism>
<dbReference type="SUPFAM" id="SSF52540">
    <property type="entry name" value="P-loop containing nucleoside triphosphate hydrolases"/>
    <property type="match status" value="1"/>
</dbReference>
<feature type="region of interest" description="Disordered" evidence="13">
    <location>
        <begin position="1669"/>
        <end position="1811"/>
    </location>
</feature>
<dbReference type="EMBL" id="KV875093">
    <property type="protein sequence ID" value="OIW35158.1"/>
    <property type="molecule type" value="Genomic_DNA"/>
</dbReference>
<feature type="region of interest" description="Disordered" evidence="13">
    <location>
        <begin position="1507"/>
        <end position="1527"/>
    </location>
</feature>
<feature type="transmembrane region" description="Helical" evidence="14">
    <location>
        <begin position="97"/>
        <end position="116"/>
    </location>
</feature>
<feature type="compositionally biased region" description="Low complexity" evidence="13">
    <location>
        <begin position="282"/>
        <end position="299"/>
    </location>
</feature>
<feature type="compositionally biased region" description="Low complexity" evidence="13">
    <location>
        <begin position="1698"/>
        <end position="1709"/>
    </location>
</feature>
<dbReference type="GO" id="GO:0016787">
    <property type="term" value="F:hydrolase activity"/>
    <property type="evidence" value="ECO:0007669"/>
    <property type="project" value="UniProtKB-KW"/>
</dbReference>
<evidence type="ECO:0000259" key="16">
    <source>
        <dbReference type="PROSITE" id="PS51192"/>
    </source>
</evidence>
<keyword evidence="19" id="KW-1185">Reference proteome</keyword>
<proteinExistence type="inferred from homology"/>
<dbReference type="InterPro" id="IPR004589">
    <property type="entry name" value="DNA_helicase_ATP-dep_RecQ"/>
</dbReference>
<dbReference type="GO" id="GO:0043138">
    <property type="term" value="F:3'-5' DNA helicase activity"/>
    <property type="evidence" value="ECO:0007669"/>
    <property type="project" value="UniProtKB-EC"/>
</dbReference>
<gene>
    <name evidence="18" type="ORF">CONLIGDRAFT_567655</name>
</gene>
<evidence type="ECO:0000256" key="13">
    <source>
        <dbReference type="SAM" id="MobiDB-lite"/>
    </source>
</evidence>
<keyword evidence="6" id="KW-0347">Helicase</keyword>
<feature type="compositionally biased region" description="Gly residues" evidence="13">
    <location>
        <begin position="1745"/>
        <end position="1762"/>
    </location>
</feature>
<evidence type="ECO:0000256" key="4">
    <source>
        <dbReference type="ARBA" id="ARBA00022741"/>
    </source>
</evidence>
<dbReference type="Pfam" id="PF00271">
    <property type="entry name" value="Helicase_C"/>
    <property type="match status" value="1"/>
</dbReference>
<feature type="compositionally biased region" description="Polar residues" evidence="13">
    <location>
        <begin position="591"/>
        <end position="609"/>
    </location>
</feature>
<feature type="domain" description="Helicase C-terminal" evidence="17">
    <location>
        <begin position="1119"/>
        <end position="1265"/>
    </location>
</feature>
<evidence type="ECO:0000313" key="18">
    <source>
        <dbReference type="EMBL" id="OIW35158.1"/>
    </source>
</evidence>
<dbReference type="InterPro" id="IPR001650">
    <property type="entry name" value="Helicase_C-like"/>
</dbReference>
<feature type="non-terminal residue" evidence="18">
    <location>
        <position position="1"/>
    </location>
</feature>
<dbReference type="GO" id="GO:0005694">
    <property type="term" value="C:chromosome"/>
    <property type="evidence" value="ECO:0007669"/>
    <property type="project" value="TreeGrafter"/>
</dbReference>
<feature type="domain" description="HRDC" evidence="15">
    <location>
        <begin position="1542"/>
        <end position="1625"/>
    </location>
</feature>
<feature type="compositionally biased region" description="Polar residues" evidence="13">
    <location>
        <begin position="507"/>
        <end position="523"/>
    </location>
</feature>
<dbReference type="GO" id="GO:0003677">
    <property type="term" value="F:DNA binding"/>
    <property type="evidence" value="ECO:0007669"/>
    <property type="project" value="UniProtKB-KW"/>
</dbReference>
<feature type="region of interest" description="Disordered" evidence="13">
    <location>
        <begin position="579"/>
        <end position="611"/>
    </location>
</feature>
<dbReference type="InterPro" id="IPR044876">
    <property type="entry name" value="HRDC_dom_sf"/>
</dbReference>
<evidence type="ECO:0000256" key="10">
    <source>
        <dbReference type="ARBA" id="ARBA00023242"/>
    </source>
</evidence>
<dbReference type="InterPro" id="IPR036388">
    <property type="entry name" value="WH-like_DNA-bd_sf"/>
</dbReference>
<dbReference type="OrthoDB" id="10261556at2759"/>
<feature type="transmembrane region" description="Helical" evidence="14">
    <location>
        <begin position="35"/>
        <end position="56"/>
    </location>
</feature>
<dbReference type="GO" id="GO:0005524">
    <property type="term" value="F:ATP binding"/>
    <property type="evidence" value="ECO:0007669"/>
    <property type="project" value="UniProtKB-KW"/>
</dbReference>
<dbReference type="SMART" id="SM00487">
    <property type="entry name" value="DEXDc"/>
    <property type="match status" value="1"/>
</dbReference>
<feature type="transmembrane region" description="Helical" evidence="14">
    <location>
        <begin position="68"/>
        <end position="91"/>
    </location>
</feature>
<dbReference type="CDD" id="cd17920">
    <property type="entry name" value="DEXHc_RecQ"/>
    <property type="match status" value="1"/>
</dbReference>
<dbReference type="Gene3D" id="1.10.150.80">
    <property type="entry name" value="HRDC domain"/>
    <property type="match status" value="1"/>
</dbReference>
<dbReference type="GO" id="GO:0000724">
    <property type="term" value="P:double-strand break repair via homologous recombination"/>
    <property type="evidence" value="ECO:0007669"/>
    <property type="project" value="TreeGrafter"/>
</dbReference>
<dbReference type="PANTHER" id="PTHR13710:SF153">
    <property type="entry name" value="RECQ-LIKE DNA HELICASE BLM"/>
    <property type="match status" value="1"/>
</dbReference>
<dbReference type="InterPro" id="IPR018982">
    <property type="entry name" value="RQC_domain"/>
</dbReference>
<dbReference type="InterPro" id="IPR002121">
    <property type="entry name" value="HRDC_dom"/>
</dbReference>
<dbReference type="GO" id="GO:0009378">
    <property type="term" value="F:four-way junction helicase activity"/>
    <property type="evidence" value="ECO:0007669"/>
    <property type="project" value="TreeGrafter"/>
</dbReference>
<keyword evidence="14" id="KW-1133">Transmembrane helix</keyword>
<feature type="compositionally biased region" description="Acidic residues" evidence="13">
    <location>
        <begin position="397"/>
        <end position="417"/>
    </location>
</feature>
<dbReference type="FunFam" id="3.40.50.300:FF:000537">
    <property type="entry name" value="Bloom syndrome RecQ-like helicase"/>
    <property type="match status" value="1"/>
</dbReference>
<evidence type="ECO:0000256" key="9">
    <source>
        <dbReference type="ARBA" id="ARBA00023235"/>
    </source>
</evidence>
<dbReference type="InterPro" id="IPR014001">
    <property type="entry name" value="Helicase_ATP-bd"/>
</dbReference>
<evidence type="ECO:0000259" key="15">
    <source>
        <dbReference type="PROSITE" id="PS50967"/>
    </source>
</evidence>
<evidence type="ECO:0000256" key="12">
    <source>
        <dbReference type="ARBA" id="ARBA00034808"/>
    </source>
</evidence>
<dbReference type="GO" id="GO:0006260">
    <property type="term" value="P:DNA replication"/>
    <property type="evidence" value="ECO:0007669"/>
    <property type="project" value="InterPro"/>
</dbReference>
<dbReference type="Pfam" id="PF16124">
    <property type="entry name" value="RecQ_Zn_bind"/>
    <property type="match status" value="1"/>
</dbReference>
<evidence type="ECO:0000256" key="2">
    <source>
        <dbReference type="ARBA" id="ARBA00004123"/>
    </source>
</evidence>
<dbReference type="Gene3D" id="3.40.50.300">
    <property type="entry name" value="P-loop containing nucleotide triphosphate hydrolases"/>
    <property type="match status" value="2"/>
</dbReference>
<dbReference type="SUPFAM" id="SSF46785">
    <property type="entry name" value="Winged helix' DNA-binding domain"/>
    <property type="match status" value="1"/>
</dbReference>
<dbReference type="Pfam" id="PF09382">
    <property type="entry name" value="RQC"/>
    <property type="match status" value="1"/>
</dbReference>
<sequence>DALSFPDFHCFTSNQTGNTVLLALALVMPEARGEMFITSNIGVALGFFLAGGWLTGQLSYVIGPRCRLWLMICNFIQSCLVFGAAAIQYSHGVELESAMTLVTIGLLAFASGSQVVQSRSLRMTEISTAMATAAWVDLLIDPNLCALKNRPRNRRAAFLVSLFVGSIVGALIYRAAGSATAVAVSAAGKLVVTGMYLFNHSEKPKVENARVFSLGRRFHVEFMTRNNLKDHISWLLRNTASTQPVGPALPTPRATLDIAQTAAQSTSRETLNSTGQRPNALSNPTTSTTQPPSRTSISTDAARSQEENESTGAVGMAKLTSSTKSRKPGLVITHEQPRQQQQLLTPASTSGVGRLGKVYQNSFAQDGPGTTTRLKKTTPSTSCEPKKSLSRGLTPEPVDDEEEDDLFDDDLDVEDLTGADHSSSSVEAFGNDVTLWREDYASRPEPPPKRGKKRKSTEMSKSPSKPRKLEILDEDEDDFPDIYELTSSVKSAKKRPGTPATPYLLKYSQSPSGNGQANRSSRGSEIIMDSEDEFLTPPTRKVSFPTGTPPNVVDDNLAGVNLSDQMDLDFEPVLAVDTPSKVRHSPAKIALQSSQRSPKASDPSTTTGQEEAETLLMVLSKAYDDGLDTDADELKVEEINDKIQEKEKTLLRSLIKAGVEDLDFLKDPNDSMAMADSPAPVVLSTQAPAHFNPPTISRQSTIIPEYNSQVIVQTQVPRTEQTPRTSDRRSQHSHQRPASPEPFPREFRPSTTRARIGNDYTSFDADPFLQEAEESMFMDDEPPPFREFRPQATVVSNRKSPFQASRAPGHHDNFSDFSDDEDLLAAADSFEQSRSSIELSGSARRTRPALSETSGNALVVPKQRVASKKVPNALPKAKIPPELMRHKWSEDVRRALKDRFRMTGFRHNQLEAINATLAGRDAFVLMPTGGGKSLCYQLPAVVNTGQTTGVTIVISPLLSLMQDQVDHLQALNIIAKQINGSMEKEERRDVMNMLRERRPEDYIQLLYVTPEMVKNSENFVDALENLHRRQKLARIVIDEAHCVSQWGHDFRPDYKELGEFRGRFPGVPVIALTATATENVILDVKHNLGMRNCQVFSQSFNRPNLYYEVRKKETGVIDSIAQLINEKYRGMTGIIYTLSRKKTEQIAEKLRGHRILAHHYHADMEPDKKAAVQKDWQRGAIKVVVATIAFGMGIDKPDVRFVIHEHLPKSLEGYYQETGRAGRDGKPSDCYLYFMYGDLVTLKRMIQENKNGSRQQKDRQINMLERVVAFAEDQSTCRRVEILRYFGEVFDKALCDGGCDNCASGRDESDFQVRDFTEYAVAALQVIEQCKRLTLVQCVAALQGKQKNDFGHLEHFGMAKGLKPHEVQRVIHALVSQGALTEHNKVNKKYNMAVTRYVIGRGADGFFSGQRRLELRVRLHEDPAPAAAPKKRAPRKKKTDDASRLPPSTNISSPLKAPARKRKAKVPVLDAEDEETDEEPTGPLHANGYEDDGFVVGDDDLSDDGFEPVRSSMAPPRRRQQTLDELGPAISRDARLKEANLNEIHEDIIPVFVDAAKTLEEQLRNKVGLRRNLFTEQHYREMIIRWTTTVAKMRRIPGIDAEKVDSYGQKFIPLIKRYHLQYQEMMGEAPAPTIGKSTRTVSGNHECIDLVSSDEEDEDDDPVDRMAEEVPEDDYDFDDDDEEELEASRFFDGPPQPASRSAASSFQPRGGASTRGKGRGSTPASWTRGGGGGKKSFTGRKASGGSRGGGGYGSRRSSGGGVSKRKASSGGGASSRGGRGGGTAGRGKAAAGKKATHAGFGDGGGIPMMPI</sequence>
<dbReference type="PROSITE" id="PS51194">
    <property type="entry name" value="HELICASE_CTER"/>
    <property type="match status" value="1"/>
</dbReference>
<keyword evidence="14" id="KW-0812">Transmembrane</keyword>
<feature type="domain" description="Helicase ATP-binding" evidence="16">
    <location>
        <begin position="913"/>
        <end position="1094"/>
    </location>
</feature>
<dbReference type="InterPro" id="IPR036390">
    <property type="entry name" value="WH_DNA-bd_sf"/>
</dbReference>
<feature type="compositionally biased region" description="Acidic residues" evidence="13">
    <location>
        <begin position="1470"/>
        <end position="1480"/>
    </location>
</feature>
<dbReference type="InParanoid" id="A0A1J7J5V0"/>
<feature type="region of interest" description="Disordered" evidence="13">
    <location>
        <begin position="262"/>
        <end position="475"/>
    </location>
</feature>
<feature type="compositionally biased region" description="Gly residues" evidence="13">
    <location>
        <begin position="1800"/>
        <end position="1811"/>
    </location>
</feature>
<keyword evidence="9" id="KW-0413">Isomerase</keyword>
<feature type="region of interest" description="Disordered" evidence="13">
    <location>
        <begin position="489"/>
        <end position="557"/>
    </location>
</feature>
<evidence type="ECO:0000256" key="11">
    <source>
        <dbReference type="ARBA" id="ARBA00034617"/>
    </source>
</evidence>
<evidence type="ECO:0000259" key="17">
    <source>
        <dbReference type="PROSITE" id="PS51194"/>
    </source>
</evidence>
<keyword evidence="5" id="KW-0378">Hydrolase</keyword>
<feature type="compositionally biased region" description="Polar residues" evidence="13">
    <location>
        <begin position="338"/>
        <end position="351"/>
    </location>
</feature>
<keyword evidence="4" id="KW-0547">Nucleotide-binding</keyword>
<accession>A0A1J7J5V0</accession>
<evidence type="ECO:0000256" key="1">
    <source>
        <dbReference type="ARBA" id="ARBA00001947"/>
    </source>
</evidence>
<evidence type="ECO:0000256" key="14">
    <source>
        <dbReference type="SAM" id="Phobius"/>
    </source>
</evidence>
<dbReference type="InterPro" id="IPR027417">
    <property type="entry name" value="P-loop_NTPase"/>
</dbReference>
<dbReference type="InterPro" id="IPR010699">
    <property type="entry name" value="DUF1275"/>
</dbReference>
<evidence type="ECO:0000256" key="5">
    <source>
        <dbReference type="ARBA" id="ARBA00022801"/>
    </source>
</evidence>
<dbReference type="SMART" id="SM00956">
    <property type="entry name" value="RQC"/>
    <property type="match status" value="1"/>
</dbReference>
<comment type="subcellular location">
    <subcellularLocation>
        <location evidence="2">Nucleus</location>
    </subcellularLocation>
</comment>
<dbReference type="PANTHER" id="PTHR13710">
    <property type="entry name" value="DNA HELICASE RECQ FAMILY MEMBER"/>
    <property type="match status" value="1"/>
</dbReference>
<dbReference type="SMART" id="SM00490">
    <property type="entry name" value="HELICc"/>
    <property type="match status" value="1"/>
</dbReference>
<feature type="compositionally biased region" description="Polar residues" evidence="13">
    <location>
        <begin position="262"/>
        <end position="281"/>
    </location>
</feature>
<feature type="compositionally biased region" description="Low complexity" evidence="13">
    <location>
        <begin position="367"/>
        <end position="382"/>
    </location>
</feature>
<dbReference type="FunFam" id="3.40.50.300:FF:001975">
    <property type="entry name" value="ATP-dependent DNA helicase"/>
    <property type="match status" value="1"/>
</dbReference>
<evidence type="ECO:0000313" key="19">
    <source>
        <dbReference type="Proteomes" id="UP000182658"/>
    </source>
</evidence>
<dbReference type="PROSITE" id="PS51192">
    <property type="entry name" value="HELICASE_ATP_BIND_1"/>
    <property type="match status" value="1"/>
</dbReference>
<comment type="cofactor">
    <cofactor evidence="1">
        <name>Zn(2+)</name>
        <dbReference type="ChEBI" id="CHEBI:29105"/>
    </cofactor>
</comment>
<dbReference type="PROSITE" id="PS00690">
    <property type="entry name" value="DEAH_ATP_HELICASE"/>
    <property type="match status" value="1"/>
</dbReference>
<feature type="compositionally biased region" description="Basic and acidic residues" evidence="13">
    <location>
        <begin position="435"/>
        <end position="448"/>
    </location>
</feature>
<dbReference type="GO" id="GO:0005737">
    <property type="term" value="C:cytoplasm"/>
    <property type="evidence" value="ECO:0007669"/>
    <property type="project" value="TreeGrafter"/>
</dbReference>
<evidence type="ECO:0000256" key="8">
    <source>
        <dbReference type="ARBA" id="ARBA00023125"/>
    </source>
</evidence>
<dbReference type="Proteomes" id="UP000182658">
    <property type="component" value="Unassembled WGS sequence"/>
</dbReference>
<evidence type="ECO:0000256" key="6">
    <source>
        <dbReference type="ARBA" id="ARBA00022806"/>
    </source>
</evidence>
<dbReference type="STRING" id="1408157.A0A1J7J5V0"/>
<dbReference type="InterPro" id="IPR011545">
    <property type="entry name" value="DEAD/DEAH_box_helicase_dom"/>
</dbReference>
<feature type="compositionally biased region" description="Acidic residues" evidence="13">
    <location>
        <begin position="1669"/>
        <end position="1685"/>
    </location>
</feature>
<comment type="similarity">
    <text evidence="3">Belongs to the helicase family. RecQ subfamily.</text>
</comment>
<dbReference type="NCBIfam" id="TIGR00614">
    <property type="entry name" value="recQ_fam"/>
    <property type="match status" value="1"/>
</dbReference>
<comment type="catalytic activity">
    <reaction evidence="11">
        <text>Couples ATP hydrolysis with the unwinding of duplex DNA by translocating in the 3'-5' direction.</text>
        <dbReference type="EC" id="5.6.2.4"/>
    </reaction>
</comment>
<keyword evidence="8" id="KW-0238">DNA-binding</keyword>
<keyword evidence="10" id="KW-0539">Nucleus</keyword>
<dbReference type="Pfam" id="PF00270">
    <property type="entry name" value="DEAD"/>
    <property type="match status" value="1"/>
</dbReference>
<dbReference type="InterPro" id="IPR032284">
    <property type="entry name" value="RecQ_Zn-bd"/>
</dbReference>
<dbReference type="InterPro" id="IPR002464">
    <property type="entry name" value="DNA/RNA_helicase_DEAH_CS"/>
</dbReference>